<evidence type="ECO:0000259" key="7">
    <source>
        <dbReference type="Pfam" id="PF00082"/>
    </source>
</evidence>
<evidence type="ECO:0000256" key="3">
    <source>
        <dbReference type="ARBA" id="ARBA00022729"/>
    </source>
</evidence>
<dbReference type="PANTHER" id="PTHR43806:SF11">
    <property type="entry name" value="CEREVISIN-RELATED"/>
    <property type="match status" value="1"/>
</dbReference>
<reference evidence="10" key="3">
    <citation type="submission" date="2016-11" db="EMBL/GenBank/DDBJ databases">
        <authorList>
            <person name="Jaros S."/>
            <person name="Januszkiewicz K."/>
            <person name="Wedrychowicz H."/>
        </authorList>
    </citation>
    <scope>NUCLEOTIDE SEQUENCE [LARGE SCALE GENOMIC DNA]</scope>
    <source>
        <strain evidence="10">DSM 27989</strain>
    </source>
</reference>
<dbReference type="InterPro" id="IPR000209">
    <property type="entry name" value="Peptidase_S8/S53_dom"/>
</dbReference>
<dbReference type="GO" id="GO:0004252">
    <property type="term" value="F:serine-type endopeptidase activity"/>
    <property type="evidence" value="ECO:0007669"/>
    <property type="project" value="UniProtKB-UniRule"/>
</dbReference>
<dbReference type="InterPro" id="IPR036852">
    <property type="entry name" value="Peptidase_S8/S53_dom_sf"/>
</dbReference>
<feature type="domain" description="Secretion system C-terminal sorting" evidence="8">
    <location>
        <begin position="631"/>
        <end position="695"/>
    </location>
</feature>
<dbReference type="PANTHER" id="PTHR43806">
    <property type="entry name" value="PEPTIDASE S8"/>
    <property type="match status" value="1"/>
</dbReference>
<dbReference type="EMBL" id="FRBH01000001">
    <property type="protein sequence ID" value="SHK49805.1"/>
    <property type="molecule type" value="Genomic_DNA"/>
</dbReference>
<dbReference type="InterPro" id="IPR050131">
    <property type="entry name" value="Peptidase_S8_subtilisin-like"/>
</dbReference>
<keyword evidence="3" id="KW-0732">Signal</keyword>
<reference evidence="11" key="2">
    <citation type="submission" date="2016-11" db="EMBL/GenBank/DDBJ databases">
        <authorList>
            <person name="Varghese N."/>
            <person name="Submissions S."/>
        </authorList>
    </citation>
    <scope>NUCLEOTIDE SEQUENCE [LARGE SCALE GENOMIC DNA]</scope>
    <source>
        <strain evidence="11">DSM 27989</strain>
    </source>
</reference>
<dbReference type="Pfam" id="PF18962">
    <property type="entry name" value="Por_Secre_tail"/>
    <property type="match status" value="1"/>
</dbReference>
<evidence type="ECO:0000256" key="6">
    <source>
        <dbReference type="PROSITE-ProRule" id="PRU01240"/>
    </source>
</evidence>
<dbReference type="InterPro" id="IPR026444">
    <property type="entry name" value="Secre_tail"/>
</dbReference>
<dbReference type="SUPFAM" id="SSF52743">
    <property type="entry name" value="Subtilisin-like"/>
    <property type="match status" value="1"/>
</dbReference>
<dbReference type="STRING" id="1434701.SAMN05443634_101179"/>
<dbReference type="NCBIfam" id="TIGR04183">
    <property type="entry name" value="Por_Secre_tail"/>
    <property type="match status" value="1"/>
</dbReference>
<dbReference type="InterPro" id="IPR023828">
    <property type="entry name" value="Peptidase_S8_Ser-AS"/>
</dbReference>
<evidence type="ECO:0000256" key="4">
    <source>
        <dbReference type="ARBA" id="ARBA00022801"/>
    </source>
</evidence>
<keyword evidence="5 6" id="KW-0720">Serine protease</keyword>
<evidence type="ECO:0000313" key="10">
    <source>
        <dbReference type="EMBL" id="SHK49805.1"/>
    </source>
</evidence>
<feature type="domain" description="Peptidase S8/S53" evidence="7">
    <location>
        <begin position="130"/>
        <end position="456"/>
    </location>
</feature>
<protein>
    <submittedName>
        <fullName evidence="10">Por secretion system C-terminal sorting domain-containing protein</fullName>
    </submittedName>
</protein>
<dbReference type="PROSITE" id="PS51892">
    <property type="entry name" value="SUBTILASE"/>
    <property type="match status" value="1"/>
</dbReference>
<evidence type="ECO:0000256" key="5">
    <source>
        <dbReference type="ARBA" id="ARBA00022825"/>
    </source>
</evidence>
<reference evidence="9" key="1">
    <citation type="journal article" date="2014" name="Int. J. Syst. Evol. Microbiol.">
        <title>Complete genome of a new Firmicutes species belonging to the dominant human colonic microbiota ('Ruminococcus bicirculans') reveals two chromosomes and a selective capacity to utilize plant glucans.</title>
        <authorList>
            <consortium name="NISC Comparative Sequencing Program"/>
            <person name="Wegmann U."/>
            <person name="Louis P."/>
            <person name="Goesmann A."/>
            <person name="Henrissat B."/>
            <person name="Duncan S.H."/>
            <person name="Flint H.J."/>
        </authorList>
    </citation>
    <scope>NUCLEOTIDE SEQUENCE</scope>
    <source>
        <strain evidence="9">CGMCC 1.12707</strain>
    </source>
</reference>
<evidence type="ECO:0000256" key="2">
    <source>
        <dbReference type="ARBA" id="ARBA00022670"/>
    </source>
</evidence>
<feature type="active site" description="Charge relay system" evidence="6">
    <location>
        <position position="145"/>
    </location>
</feature>
<evidence type="ECO:0000313" key="12">
    <source>
        <dbReference type="Proteomes" id="UP000650994"/>
    </source>
</evidence>
<keyword evidence="4 6" id="KW-0378">Hydrolase</keyword>
<evidence type="ECO:0000259" key="8">
    <source>
        <dbReference type="Pfam" id="PF18962"/>
    </source>
</evidence>
<dbReference type="Gene3D" id="2.60.120.380">
    <property type="match status" value="1"/>
</dbReference>
<dbReference type="GO" id="GO:0006508">
    <property type="term" value="P:proteolysis"/>
    <property type="evidence" value="ECO:0007669"/>
    <property type="project" value="UniProtKB-KW"/>
</dbReference>
<evidence type="ECO:0000313" key="9">
    <source>
        <dbReference type="EMBL" id="GGF08858.1"/>
    </source>
</evidence>
<dbReference type="OrthoDB" id="9792152at2"/>
<reference evidence="9" key="5">
    <citation type="submission" date="2024-05" db="EMBL/GenBank/DDBJ databases">
        <authorList>
            <person name="Sun Q."/>
            <person name="Zhou Y."/>
        </authorList>
    </citation>
    <scope>NUCLEOTIDE SEQUENCE</scope>
    <source>
        <strain evidence="9">CGMCC 1.12707</strain>
    </source>
</reference>
<dbReference type="Proteomes" id="UP000650994">
    <property type="component" value="Unassembled WGS sequence"/>
</dbReference>
<dbReference type="EMBL" id="BMFL01000022">
    <property type="protein sequence ID" value="GGF08858.1"/>
    <property type="molecule type" value="Genomic_DNA"/>
</dbReference>
<accession>A0A1M6SYK7</accession>
<proteinExistence type="inferred from homology"/>
<dbReference type="PROSITE" id="PS00138">
    <property type="entry name" value="SUBTILASE_SER"/>
    <property type="match status" value="1"/>
</dbReference>
<keyword evidence="2 6" id="KW-0645">Protease</keyword>
<dbReference type="Gene3D" id="3.40.50.200">
    <property type="entry name" value="Peptidase S8/S53 domain"/>
    <property type="match status" value="1"/>
</dbReference>
<organism evidence="10 11">
    <name type="scientific">Chishuiella changwenlii</name>
    <dbReference type="NCBI Taxonomy" id="1434701"/>
    <lineage>
        <taxon>Bacteria</taxon>
        <taxon>Pseudomonadati</taxon>
        <taxon>Bacteroidota</taxon>
        <taxon>Flavobacteriia</taxon>
        <taxon>Flavobacteriales</taxon>
        <taxon>Weeksellaceae</taxon>
        <taxon>Chishuiella</taxon>
    </lineage>
</organism>
<gene>
    <name evidence="9" type="ORF">GCM10010984_27490</name>
    <name evidence="10" type="ORF">SAMN05443634_101179</name>
</gene>
<comment type="similarity">
    <text evidence="1 6">Belongs to the peptidase S8 family.</text>
</comment>
<dbReference type="AlphaFoldDB" id="A0A1M6SYK7"/>
<name>A0A1M6SYK7_9FLAO</name>
<reference evidence="12" key="4">
    <citation type="journal article" date="2019" name="Int. J. Syst. Evol. Microbiol.">
        <title>The Global Catalogue of Microorganisms (GCM) 10K type strain sequencing project: providing services to taxonomists for standard genome sequencing and annotation.</title>
        <authorList>
            <consortium name="The Broad Institute Genomics Platform"/>
            <consortium name="The Broad Institute Genome Sequencing Center for Infectious Disease"/>
            <person name="Wu L."/>
            <person name="Ma J."/>
        </authorList>
    </citation>
    <scope>NUCLEOTIDE SEQUENCE [LARGE SCALE GENOMIC DNA]</scope>
    <source>
        <strain evidence="12">CGMCC 1.12707</strain>
    </source>
</reference>
<evidence type="ECO:0000256" key="1">
    <source>
        <dbReference type="ARBA" id="ARBA00011073"/>
    </source>
</evidence>
<sequence length="697" mass="76529">MIMNKKLLSITFFTFLLNVSYAQNKQELLEKFRLQKEKNEALFNKKQNKSLRKLIDRDITTIVAATDQFIVYNKLIDDRANSASNIEALQNGFINGFSLNGENMEITIFDGGRILSTHQEFRDLDNPDQNRITDLENGAQELNSHAIFVAGVIAGEGFVDVTLTDSQTGEQIQTPHIAKGVLPKTKISSAGYNDINGLNVHQKILSFGKHISNHSYAAELGWSIISDQTHETGQGLLFSTPVAYLSSPNETLFGVYHEADSNFDLISYQFPTYTIVKGAGNEYGYGPGTYASFNYNLYKEDGIKFEEGDLIPHDNCQTGAYCIGLGSLAKNIIVVGAIDIPQTGDNKVTSSSEIIHSSYSSAGPRKDGAIKPDLVAVGTRVIGPTLPNNTSYIIGSGTSYSSPKVTGVVGAITQLKRLLTGDSTYYFNSDEVKAFLLHTTQEAGLFDGPDNKFGWGLLDAKKAAETVLAAHNKEIVFERNEKVSGINYEKLITANNDKELKVTVTWIDPAAKNILEKIEDLVHDTSSKLVNDLDVRVFDTETNEEHLPWKLDLANVTGAAIKGDNTVDNIEQILIKNPVAGRKYKVVVSNKGDLIDDNDALSNQNYTLLITGITLENLNTDEVNVKSITSVYPTIAKDIIHVKTTEKIQKVDVIDLTGKLVLSTKTDRVNVSSLPVGVYIINITTDKGVTTKKIVKQ</sequence>
<evidence type="ECO:0000313" key="11">
    <source>
        <dbReference type="Proteomes" id="UP000184120"/>
    </source>
</evidence>
<dbReference type="Pfam" id="PF00082">
    <property type="entry name" value="Peptidase_S8"/>
    <property type="match status" value="1"/>
</dbReference>
<keyword evidence="12" id="KW-1185">Reference proteome</keyword>
<dbReference type="Proteomes" id="UP000184120">
    <property type="component" value="Unassembled WGS sequence"/>
</dbReference>
<feature type="active site" description="Charge relay system" evidence="6">
    <location>
        <position position="399"/>
    </location>
</feature>
<feature type="active site" description="Charge relay system" evidence="6">
    <location>
        <position position="110"/>
    </location>
</feature>